<keyword evidence="4" id="KW-1185">Reference proteome</keyword>
<feature type="signal peptide" evidence="2">
    <location>
        <begin position="1"/>
        <end position="25"/>
    </location>
</feature>
<feature type="chain" id="PRO_5038487503" description="V8-like Glu-specific endopeptidase" evidence="2">
    <location>
        <begin position="26"/>
        <end position="322"/>
    </location>
</feature>
<dbReference type="Gene3D" id="2.40.10.10">
    <property type="entry name" value="Trypsin-like serine proteases"/>
    <property type="match status" value="2"/>
</dbReference>
<gene>
    <name evidence="3" type="ORF">FKR81_11190</name>
</gene>
<comment type="caution">
    <text evidence="3">The sequence shown here is derived from an EMBL/GenBank/DDBJ whole genome shotgun (WGS) entry which is preliminary data.</text>
</comment>
<proteinExistence type="predicted"/>
<evidence type="ECO:0000256" key="1">
    <source>
        <dbReference type="ARBA" id="ARBA00022729"/>
    </source>
</evidence>
<dbReference type="EMBL" id="VOBR01000006">
    <property type="protein sequence ID" value="TWP52139.1"/>
    <property type="molecule type" value="Genomic_DNA"/>
</dbReference>
<reference evidence="3 4" key="1">
    <citation type="submission" date="2019-07" db="EMBL/GenBank/DDBJ databases">
        <title>Lentzea xizangensis sp. nov., isolated from Qinghai-Tibetan Plateau Soils.</title>
        <authorList>
            <person name="Huang J."/>
        </authorList>
    </citation>
    <scope>NUCLEOTIDE SEQUENCE [LARGE SCALE GENOMIC DNA]</scope>
    <source>
        <strain evidence="3 4">FXJ1.1311</strain>
    </source>
</reference>
<name>A0A563EWT8_9PSEU</name>
<keyword evidence="1 2" id="KW-0732">Signal</keyword>
<dbReference type="RefSeq" id="WP_146350935.1">
    <property type="nucleotide sequence ID" value="NZ_VOBR01000006.1"/>
</dbReference>
<evidence type="ECO:0000256" key="2">
    <source>
        <dbReference type="SAM" id="SignalP"/>
    </source>
</evidence>
<organism evidence="3 4">
    <name type="scientific">Lentzea tibetensis</name>
    <dbReference type="NCBI Taxonomy" id="2591470"/>
    <lineage>
        <taxon>Bacteria</taxon>
        <taxon>Bacillati</taxon>
        <taxon>Actinomycetota</taxon>
        <taxon>Actinomycetes</taxon>
        <taxon>Pseudonocardiales</taxon>
        <taxon>Pseudonocardiaceae</taxon>
        <taxon>Lentzea</taxon>
    </lineage>
</organism>
<protein>
    <recommendedName>
        <fullName evidence="5">V8-like Glu-specific endopeptidase</fullName>
    </recommendedName>
</protein>
<sequence length="322" mass="34456">MFRRTLLAVVSGLALTASVIAPATAAPAAPKSQISGTAANPGKSEAQVQKAVDEYWTTERMAEAKPATASFADQITKEAIDKAGKELVASQPASPAKGDVSTNDAWFSYTTGKVFYTDPRGGNWQCSGAAVNSGSKRVVVTAGHCVHPGSGTAWMQNWNFVPGYQRGSVPRGRFYAYWFWSSTGWTQRADRERDFAFVVTYNNASGQRVVDAAGGHGLIVNPGYSNFVHIAGYPGNRDGGEVQWYCWGTTDKWPGAALQRLGCNFGGGSSGGPWLRDYQPNGLGYVISDMHGIASDGSGYNAGPYYDNHVRDVFNQAANQNP</sequence>
<evidence type="ECO:0000313" key="4">
    <source>
        <dbReference type="Proteomes" id="UP000316639"/>
    </source>
</evidence>
<evidence type="ECO:0000313" key="3">
    <source>
        <dbReference type="EMBL" id="TWP52139.1"/>
    </source>
</evidence>
<accession>A0A563EWT8</accession>
<dbReference type="InterPro" id="IPR050966">
    <property type="entry name" value="Glutamyl_endopeptidase"/>
</dbReference>
<dbReference type="AlphaFoldDB" id="A0A563EWT8"/>
<dbReference type="OrthoDB" id="5121599at2"/>
<dbReference type="InterPro" id="IPR009003">
    <property type="entry name" value="Peptidase_S1_PA"/>
</dbReference>
<evidence type="ECO:0008006" key="5">
    <source>
        <dbReference type="Google" id="ProtNLM"/>
    </source>
</evidence>
<dbReference type="PANTHER" id="PTHR15462">
    <property type="entry name" value="SERINE PROTEASE"/>
    <property type="match status" value="1"/>
</dbReference>
<dbReference type="Proteomes" id="UP000316639">
    <property type="component" value="Unassembled WGS sequence"/>
</dbReference>
<dbReference type="InterPro" id="IPR043504">
    <property type="entry name" value="Peptidase_S1_PA_chymotrypsin"/>
</dbReference>
<dbReference type="SUPFAM" id="SSF50494">
    <property type="entry name" value="Trypsin-like serine proteases"/>
    <property type="match status" value="1"/>
</dbReference>
<dbReference type="PANTHER" id="PTHR15462:SF19">
    <property type="entry name" value="PEPTIDASE S1 DOMAIN-CONTAINING PROTEIN"/>
    <property type="match status" value="1"/>
</dbReference>